<dbReference type="InterPro" id="IPR036390">
    <property type="entry name" value="WH_DNA-bd_sf"/>
</dbReference>
<dbReference type="EMBL" id="ASPP01025193">
    <property type="protein sequence ID" value="ETO08278.1"/>
    <property type="molecule type" value="Genomic_DNA"/>
</dbReference>
<dbReference type="Pfam" id="PF01090">
    <property type="entry name" value="Ribosomal_S19e"/>
    <property type="match status" value="1"/>
</dbReference>
<feature type="region of interest" description="Disordered" evidence="4">
    <location>
        <begin position="193"/>
        <end position="213"/>
    </location>
</feature>
<organism evidence="5 6">
    <name type="scientific">Reticulomyxa filosa</name>
    <dbReference type="NCBI Taxonomy" id="46433"/>
    <lineage>
        <taxon>Eukaryota</taxon>
        <taxon>Sar</taxon>
        <taxon>Rhizaria</taxon>
        <taxon>Retaria</taxon>
        <taxon>Foraminifera</taxon>
        <taxon>Monothalamids</taxon>
        <taxon>Reticulomyxidae</taxon>
        <taxon>Reticulomyxa</taxon>
    </lineage>
</organism>
<evidence type="ECO:0000256" key="3">
    <source>
        <dbReference type="ARBA" id="ARBA00023274"/>
    </source>
</evidence>
<dbReference type="OrthoDB" id="428974at2759"/>
<dbReference type="Gene3D" id="1.10.10.10">
    <property type="entry name" value="Winged helix-like DNA-binding domain superfamily/Winged helix DNA-binding domain"/>
    <property type="match status" value="1"/>
</dbReference>
<dbReference type="GO" id="GO:0003723">
    <property type="term" value="F:RNA binding"/>
    <property type="evidence" value="ECO:0007669"/>
    <property type="project" value="TreeGrafter"/>
</dbReference>
<keyword evidence="3" id="KW-0687">Ribonucleoprotein</keyword>
<proteinExistence type="inferred from homology"/>
<name>X6M283_RETFI</name>
<keyword evidence="6" id="KW-1185">Reference proteome</keyword>
<evidence type="ECO:0000256" key="2">
    <source>
        <dbReference type="ARBA" id="ARBA00022980"/>
    </source>
</evidence>
<evidence type="ECO:0000256" key="1">
    <source>
        <dbReference type="ARBA" id="ARBA00010014"/>
    </source>
</evidence>
<keyword evidence="2" id="KW-0689">Ribosomal protein</keyword>
<gene>
    <name evidence="5" type="ORF">RFI_29107</name>
</gene>
<dbReference type="InterPro" id="IPR036388">
    <property type="entry name" value="WH-like_DNA-bd_sf"/>
</dbReference>
<dbReference type="SUPFAM" id="SSF46785">
    <property type="entry name" value="Winged helix' DNA-binding domain"/>
    <property type="match status" value="1"/>
</dbReference>
<dbReference type="GO" id="GO:0022627">
    <property type="term" value="C:cytosolic small ribosomal subunit"/>
    <property type="evidence" value="ECO:0007669"/>
    <property type="project" value="TreeGrafter"/>
</dbReference>
<dbReference type="GO" id="GO:0003735">
    <property type="term" value="F:structural constituent of ribosome"/>
    <property type="evidence" value="ECO:0007669"/>
    <property type="project" value="InterPro"/>
</dbReference>
<dbReference type="InterPro" id="IPR001266">
    <property type="entry name" value="Ribosomal_eS19"/>
</dbReference>
<dbReference type="SMART" id="SM01413">
    <property type="entry name" value="Ribosomal_S19e"/>
    <property type="match status" value="1"/>
</dbReference>
<accession>X6M283</accession>
<comment type="similarity">
    <text evidence="1">Belongs to the eukaryotic ribosomal protein eS19 family.</text>
</comment>
<dbReference type="Proteomes" id="UP000023152">
    <property type="component" value="Unassembled WGS sequence"/>
</dbReference>
<evidence type="ECO:0000313" key="6">
    <source>
        <dbReference type="Proteomes" id="UP000023152"/>
    </source>
</evidence>
<dbReference type="GO" id="GO:0000028">
    <property type="term" value="P:ribosomal small subunit assembly"/>
    <property type="evidence" value="ECO:0007669"/>
    <property type="project" value="TreeGrafter"/>
</dbReference>
<sequence>MFDRNQPKFCNNLFFAILPVKDVNQSAFVRRLASWLKKSGKVATPAWLDYVKTGHFKEFSPQNPDWYYTRMGMFFYVFLSNGWISIECDNPSQKKNYFCKIPLLLDVCICVVQVVSVHCQEDLVAKIKEEVSDQITPPKAVERLSDMACILCLCVDDNRSALKEWEKMGFVKKAYKGRKLTANEMVTDYYNRKGKAEKQRRKKERREAAAAAGKTGQTAGQVLFLVISNTKRGKIKLHYYFHDNNKIKIHNKNDN</sequence>
<reference evidence="5 6" key="1">
    <citation type="journal article" date="2013" name="Curr. Biol.">
        <title>The Genome of the Foraminiferan Reticulomyxa filosa.</title>
        <authorList>
            <person name="Glockner G."/>
            <person name="Hulsmann N."/>
            <person name="Schleicher M."/>
            <person name="Noegel A.A."/>
            <person name="Eichinger L."/>
            <person name="Gallinger C."/>
            <person name="Pawlowski J."/>
            <person name="Sierra R."/>
            <person name="Euteneuer U."/>
            <person name="Pillet L."/>
            <person name="Moustafa A."/>
            <person name="Platzer M."/>
            <person name="Groth M."/>
            <person name="Szafranski K."/>
            <person name="Schliwa M."/>
        </authorList>
    </citation>
    <scope>NUCLEOTIDE SEQUENCE [LARGE SCALE GENOMIC DNA]</scope>
</reference>
<comment type="caution">
    <text evidence="5">The sequence shown here is derived from an EMBL/GenBank/DDBJ whole genome shotgun (WGS) entry which is preliminary data.</text>
</comment>
<evidence type="ECO:0000256" key="4">
    <source>
        <dbReference type="SAM" id="MobiDB-lite"/>
    </source>
</evidence>
<dbReference type="PANTHER" id="PTHR11710:SF0">
    <property type="entry name" value="40S RIBOSOMAL PROTEIN S19"/>
    <property type="match status" value="1"/>
</dbReference>
<dbReference type="PANTHER" id="PTHR11710">
    <property type="entry name" value="40S RIBOSOMAL PROTEIN S19"/>
    <property type="match status" value="1"/>
</dbReference>
<feature type="non-terminal residue" evidence="5">
    <location>
        <position position="255"/>
    </location>
</feature>
<dbReference type="AlphaFoldDB" id="X6M283"/>
<evidence type="ECO:0000313" key="5">
    <source>
        <dbReference type="EMBL" id="ETO08278.1"/>
    </source>
</evidence>
<dbReference type="GO" id="GO:0006412">
    <property type="term" value="P:translation"/>
    <property type="evidence" value="ECO:0007669"/>
    <property type="project" value="InterPro"/>
</dbReference>
<protein>
    <submittedName>
        <fullName evidence="5">Uncharacterized protein</fullName>
    </submittedName>
</protein>